<comment type="caution">
    <text evidence="2">The sequence shown here is derived from an EMBL/GenBank/DDBJ whole genome shotgun (WGS) entry which is preliminary data.</text>
</comment>
<accession>A0ABR1MK18</accession>
<evidence type="ECO:0000256" key="1">
    <source>
        <dbReference type="SAM" id="MobiDB-lite"/>
    </source>
</evidence>
<sequence length="571" mass="64985">MSAERPRLPGRGAVLYGVGPFLRRRSNPGTGNGGAADTSSPAPRDQTPITCDDGMLPMRRSPVPQLPGRNAQFPVDNGGLSSSSPPTVCPPDVRSVETERIYAGQLDFYRQCVENSEILRSFAAELGVSVEGPFTQDSNDSQNLAATGTLAHAGTRAPRAKRASRVPAERVTNKKATGWGPRKEYQDCSKSERRRRDKALEELEFYWELSDHPTENKLSILEELQPIEALQNRGFGVHDKPSIDQFFNQQFYSKDDRDCSSNFLGLLSCFAQLYCGDRRLRGLDLLRHHANRRQIPANNQHLSTVMELLCCDIKKAIEEPSLEKIMVHPSQKQAARLQGLRKDISTIEEEGVKAMLQWKEIPHNLRSWIKSNNREAQQKLGQLAGMIKLEKKRLAQLAAELSRKLQVQMQQLPPRAPPVLEDLQELQINMSFYRPGRPLSYTVEFPGQEITYEDVMKGDFSPTVRASRMKIDLPKLKKRCKKQQSIIDRYMRQLHRRAMRYVKGRLISKKAQSEAINEYIHTHKTQARRLHQALLKSAQLKASVRLVNFHIRAQAMTFVHEVEWQGFEPHQ</sequence>
<name>A0ABR1MK18_9PEZI</name>
<dbReference type="Proteomes" id="UP001365128">
    <property type="component" value="Unassembled WGS sequence"/>
</dbReference>
<dbReference type="EMBL" id="JBBPDW010000008">
    <property type="protein sequence ID" value="KAK7550050.1"/>
    <property type="molecule type" value="Genomic_DNA"/>
</dbReference>
<evidence type="ECO:0000313" key="3">
    <source>
        <dbReference type="Proteomes" id="UP001365128"/>
    </source>
</evidence>
<evidence type="ECO:0000313" key="2">
    <source>
        <dbReference type="EMBL" id="KAK7550050.1"/>
    </source>
</evidence>
<keyword evidence="3" id="KW-1185">Reference proteome</keyword>
<reference evidence="2 3" key="1">
    <citation type="submission" date="2024-04" db="EMBL/GenBank/DDBJ databases">
        <title>Phyllosticta paracitricarpa is synonymous to the EU quarantine fungus P. citricarpa based on phylogenomic analyses.</title>
        <authorList>
            <consortium name="Lawrence Berkeley National Laboratory"/>
            <person name="Van Ingen-Buijs V.A."/>
            <person name="Van Westerhoven A.C."/>
            <person name="Haridas S."/>
            <person name="Skiadas P."/>
            <person name="Martin F."/>
            <person name="Groenewald J.Z."/>
            <person name="Crous P.W."/>
            <person name="Seidl M.F."/>
        </authorList>
    </citation>
    <scope>NUCLEOTIDE SEQUENCE [LARGE SCALE GENOMIC DNA]</scope>
    <source>
        <strain evidence="2 3">CBS 122670</strain>
    </source>
</reference>
<feature type="region of interest" description="Disordered" evidence="1">
    <location>
        <begin position="153"/>
        <end position="185"/>
    </location>
</feature>
<gene>
    <name evidence="2" type="ORF">IWX46DRAFT_440783</name>
</gene>
<organism evidence="2 3">
    <name type="scientific">Phyllosticta citricarpa</name>
    <dbReference type="NCBI Taxonomy" id="55181"/>
    <lineage>
        <taxon>Eukaryota</taxon>
        <taxon>Fungi</taxon>
        <taxon>Dikarya</taxon>
        <taxon>Ascomycota</taxon>
        <taxon>Pezizomycotina</taxon>
        <taxon>Dothideomycetes</taxon>
        <taxon>Dothideomycetes incertae sedis</taxon>
        <taxon>Botryosphaeriales</taxon>
        <taxon>Phyllostictaceae</taxon>
        <taxon>Phyllosticta</taxon>
    </lineage>
</organism>
<proteinExistence type="predicted"/>
<feature type="region of interest" description="Disordered" evidence="1">
    <location>
        <begin position="1"/>
        <end position="66"/>
    </location>
</feature>
<protein>
    <submittedName>
        <fullName evidence="2">Uncharacterized protein</fullName>
    </submittedName>
</protein>